<reference evidence="2 3" key="1">
    <citation type="journal article" date="2016" name="Nat. Commun.">
        <title>Thousands of microbial genomes shed light on interconnected biogeochemical processes in an aquifer system.</title>
        <authorList>
            <person name="Anantharaman K."/>
            <person name="Brown C.T."/>
            <person name="Hug L.A."/>
            <person name="Sharon I."/>
            <person name="Castelle C.J."/>
            <person name="Probst A.J."/>
            <person name="Thomas B.C."/>
            <person name="Singh A."/>
            <person name="Wilkins M.J."/>
            <person name="Karaoz U."/>
            <person name="Brodie E.L."/>
            <person name="Williams K.H."/>
            <person name="Hubbard S.S."/>
            <person name="Banfield J.F."/>
        </authorList>
    </citation>
    <scope>NUCLEOTIDE SEQUENCE [LARGE SCALE GENOMIC DNA]</scope>
</reference>
<dbReference type="PANTHER" id="PTHR34385:SF1">
    <property type="entry name" value="PEPTIDOGLYCAN L-ALANYL-D-GLUTAMATE ENDOPEPTIDASE CWLK"/>
    <property type="match status" value="1"/>
</dbReference>
<name>A0A1G2DDN4_9BACT</name>
<dbReference type="PANTHER" id="PTHR34385">
    <property type="entry name" value="D-ALANYL-D-ALANINE CARBOXYPEPTIDASE"/>
    <property type="match status" value="1"/>
</dbReference>
<dbReference type="AlphaFoldDB" id="A0A1G2DDN4"/>
<dbReference type="SUPFAM" id="SSF55166">
    <property type="entry name" value="Hedgehog/DD-peptidase"/>
    <property type="match status" value="1"/>
</dbReference>
<organism evidence="2 3">
    <name type="scientific">Candidatus Lloydbacteria bacterium RIFCSPHIGHO2_02_FULL_54_17</name>
    <dbReference type="NCBI Taxonomy" id="1798664"/>
    <lineage>
        <taxon>Bacteria</taxon>
        <taxon>Candidatus Lloydiibacteriota</taxon>
    </lineage>
</organism>
<evidence type="ECO:0000259" key="1">
    <source>
        <dbReference type="Pfam" id="PF02557"/>
    </source>
</evidence>
<dbReference type="Proteomes" id="UP000178636">
    <property type="component" value="Unassembled WGS sequence"/>
</dbReference>
<sequence length="231" mass="27065">MRLSTEERRTIAGFLKKIATRRKRDTRLRVMGFPTLFRLSVEEEKVLLKKFLALDPRIYGFKGVRYGAAASSVNLVMIRKEHIPKTRRYFSGGTHFLPRGVFGAYQKMNLAMTRDIGRRVFVLSGYRSPAYQLVVFLETLTERKFDLKRTAKHVALPGYSEHGAPKRQAIDFTTRDLGEKGADDPAFERTQEYRWLAKHARKFGFFLSYPRGNRWGVVFEPWHWHYRGNTR</sequence>
<protein>
    <recommendedName>
        <fullName evidence="1">D-alanyl-D-alanine carboxypeptidase-like core domain-containing protein</fullName>
    </recommendedName>
</protein>
<accession>A0A1G2DDN4</accession>
<dbReference type="InterPro" id="IPR009045">
    <property type="entry name" value="Zn_M74/Hedgehog-like"/>
</dbReference>
<comment type="caution">
    <text evidence="2">The sequence shown here is derived from an EMBL/GenBank/DDBJ whole genome shotgun (WGS) entry which is preliminary data.</text>
</comment>
<dbReference type="InterPro" id="IPR003709">
    <property type="entry name" value="VanY-like_core_dom"/>
</dbReference>
<dbReference type="GO" id="GO:0006508">
    <property type="term" value="P:proteolysis"/>
    <property type="evidence" value="ECO:0007669"/>
    <property type="project" value="InterPro"/>
</dbReference>
<dbReference type="EMBL" id="MHLO01000040">
    <property type="protein sequence ID" value="OGZ11051.1"/>
    <property type="molecule type" value="Genomic_DNA"/>
</dbReference>
<dbReference type="InterPro" id="IPR052179">
    <property type="entry name" value="DD-CPase-like"/>
</dbReference>
<evidence type="ECO:0000313" key="2">
    <source>
        <dbReference type="EMBL" id="OGZ11051.1"/>
    </source>
</evidence>
<dbReference type="Gene3D" id="3.30.1380.10">
    <property type="match status" value="1"/>
</dbReference>
<evidence type="ECO:0000313" key="3">
    <source>
        <dbReference type="Proteomes" id="UP000178636"/>
    </source>
</evidence>
<dbReference type="STRING" id="1798664.A3C93_01610"/>
<dbReference type="Pfam" id="PF02557">
    <property type="entry name" value="VanY"/>
    <property type="match status" value="1"/>
</dbReference>
<proteinExistence type="predicted"/>
<gene>
    <name evidence="2" type="ORF">A3C93_01610</name>
</gene>
<dbReference type="GO" id="GO:0008233">
    <property type="term" value="F:peptidase activity"/>
    <property type="evidence" value="ECO:0007669"/>
    <property type="project" value="InterPro"/>
</dbReference>
<feature type="domain" description="D-alanyl-D-alanine carboxypeptidase-like core" evidence="1">
    <location>
        <begin position="100"/>
        <end position="228"/>
    </location>
</feature>